<sequence>MAGLKAFPAAAMPCRRDMKRRLQEELDTVYGLLSKAEALVAVAVKDVNGSAAAAAEEARSRRQVAQPEPPKIEAVDAPSLCHLEDGEIAPAVGASSLCQLEEGEITGDQGADMDIDMSGGIPLLVVDKVQFSPLAKKDDAELVDISGDTSLVAIEKFSEAYRSSSDSYSCDDDGVASPATQKSELIAMAQEKKRLRHELERKRAREALEELESTARPISDAIDPMDMELLGLYAVQYIVSPSKSPESLRRRGGLLQQLGFFLKAEYS</sequence>
<comment type="caution">
    <text evidence="2">The sequence shown here is derived from an EMBL/GenBank/DDBJ whole genome shotgun (WGS) entry which is preliminary data.</text>
</comment>
<dbReference type="EMBL" id="SPHZ02000003">
    <property type="protein sequence ID" value="KAF0925235.1"/>
    <property type="molecule type" value="Genomic_DNA"/>
</dbReference>
<protein>
    <submittedName>
        <fullName evidence="2">Uncharacterized protein</fullName>
    </submittedName>
</protein>
<feature type="coiled-coil region" evidence="1">
    <location>
        <begin position="182"/>
        <end position="214"/>
    </location>
</feature>
<evidence type="ECO:0000313" key="3">
    <source>
        <dbReference type="Proteomes" id="UP000479710"/>
    </source>
</evidence>
<dbReference type="AlphaFoldDB" id="A0A6G1EJJ6"/>
<gene>
    <name evidence="2" type="ORF">E2562_015644</name>
</gene>
<keyword evidence="3" id="KW-1185">Reference proteome</keyword>
<keyword evidence="1" id="KW-0175">Coiled coil</keyword>
<reference evidence="2 3" key="1">
    <citation type="submission" date="2019-11" db="EMBL/GenBank/DDBJ databases">
        <title>Whole genome sequence of Oryza granulata.</title>
        <authorList>
            <person name="Li W."/>
        </authorList>
    </citation>
    <scope>NUCLEOTIDE SEQUENCE [LARGE SCALE GENOMIC DNA]</scope>
    <source>
        <strain evidence="3">cv. Menghai</strain>
        <tissue evidence="2">Leaf</tissue>
    </source>
</reference>
<name>A0A6G1EJJ6_9ORYZ</name>
<accession>A0A6G1EJJ6</accession>
<evidence type="ECO:0000313" key="2">
    <source>
        <dbReference type="EMBL" id="KAF0925235.1"/>
    </source>
</evidence>
<dbReference type="Proteomes" id="UP000479710">
    <property type="component" value="Unassembled WGS sequence"/>
</dbReference>
<organism evidence="2 3">
    <name type="scientific">Oryza meyeriana var. granulata</name>
    <dbReference type="NCBI Taxonomy" id="110450"/>
    <lineage>
        <taxon>Eukaryota</taxon>
        <taxon>Viridiplantae</taxon>
        <taxon>Streptophyta</taxon>
        <taxon>Embryophyta</taxon>
        <taxon>Tracheophyta</taxon>
        <taxon>Spermatophyta</taxon>
        <taxon>Magnoliopsida</taxon>
        <taxon>Liliopsida</taxon>
        <taxon>Poales</taxon>
        <taxon>Poaceae</taxon>
        <taxon>BOP clade</taxon>
        <taxon>Oryzoideae</taxon>
        <taxon>Oryzeae</taxon>
        <taxon>Oryzinae</taxon>
        <taxon>Oryza</taxon>
        <taxon>Oryza meyeriana</taxon>
    </lineage>
</organism>
<proteinExistence type="predicted"/>
<evidence type="ECO:0000256" key="1">
    <source>
        <dbReference type="SAM" id="Coils"/>
    </source>
</evidence>